<dbReference type="PROSITE" id="PS51700">
    <property type="entry name" value="SEPARIN"/>
    <property type="match status" value="1"/>
</dbReference>
<dbReference type="Proteomes" id="UP000019487">
    <property type="component" value="Unassembled WGS sequence"/>
</dbReference>
<evidence type="ECO:0000256" key="3">
    <source>
        <dbReference type="ARBA" id="ARBA00022801"/>
    </source>
</evidence>
<feature type="region of interest" description="Disordered" evidence="5">
    <location>
        <begin position="155"/>
        <end position="177"/>
    </location>
</feature>
<evidence type="ECO:0000256" key="2">
    <source>
        <dbReference type="ARBA" id="ARBA00012489"/>
    </source>
</evidence>
<dbReference type="GO" id="GO:0044732">
    <property type="term" value="C:mitotic spindle pole body"/>
    <property type="evidence" value="ECO:0007669"/>
    <property type="project" value="TreeGrafter"/>
</dbReference>
<evidence type="ECO:0000256" key="4">
    <source>
        <dbReference type="ARBA" id="ARBA00022829"/>
    </source>
</evidence>
<keyword evidence="8" id="KW-1185">Reference proteome</keyword>
<dbReference type="GO" id="GO:0051307">
    <property type="term" value="P:meiotic chromosome separation"/>
    <property type="evidence" value="ECO:0007669"/>
    <property type="project" value="TreeGrafter"/>
</dbReference>
<dbReference type="SUPFAM" id="SSF48452">
    <property type="entry name" value="TPR-like"/>
    <property type="match status" value="1"/>
</dbReference>
<dbReference type="PANTHER" id="PTHR12792:SF0">
    <property type="entry name" value="SEPARIN"/>
    <property type="match status" value="1"/>
</dbReference>
<dbReference type="Pfam" id="PF03568">
    <property type="entry name" value="Separin_C"/>
    <property type="match status" value="1"/>
</dbReference>
<organism evidence="7 8">
    <name type="scientific">Sclerotinia borealis (strain F-4128)</name>
    <dbReference type="NCBI Taxonomy" id="1432307"/>
    <lineage>
        <taxon>Eukaryota</taxon>
        <taxon>Fungi</taxon>
        <taxon>Dikarya</taxon>
        <taxon>Ascomycota</taxon>
        <taxon>Pezizomycotina</taxon>
        <taxon>Leotiomycetes</taxon>
        <taxon>Helotiales</taxon>
        <taxon>Sclerotiniaceae</taxon>
        <taxon>Sclerotinia</taxon>
    </lineage>
</organism>
<keyword evidence="3" id="KW-0378">Hydrolase</keyword>
<proteinExistence type="predicted"/>
<dbReference type="GO" id="GO:0072686">
    <property type="term" value="C:mitotic spindle"/>
    <property type="evidence" value="ECO:0007669"/>
    <property type="project" value="TreeGrafter"/>
</dbReference>
<protein>
    <recommendedName>
        <fullName evidence="2">separase</fullName>
        <ecNumber evidence="2">3.4.22.49</ecNumber>
    </recommendedName>
</protein>
<sequence>MNSSQQSADAVRAAISLTTTCTLVTVTLLGDLLSSKTTTNPSASGPSKAVPKAIAKPTKKITTRAPASRSRVNEVDKKSANVNANEHVEALSPKEKFTLATEVINTTLKTLTEAIKEPTQLRKAPITKEKAAARTGLPRSISVPQAQLQPRALTRVSSSPNISKIRDKSTSSTSTCSPGVRSVAECARAAFLCLRGFQLANVSGLTMPPLQLENGMSVLVGKLLALGLEDLATKELRILKRRLDLEIRGKSAPATKDAASIATAQILAELLDFGETPVIGAKLGLIITTQLQVLRLMVASRKPKLIEAAMPFLRPGHASSPVKLLLRAAEDSTQVSKTARQLQTLSDMLLSMSPSVSASEDSTALDCQVSITLHAAFALQALALDIRLSWWKLANHKGDVEKDIFDPFLRCAQAYARRSQGDATKVYTKCSDAFLHLKKASLKYETAGLLSAPALMGIYRLLGSLSKEANIIDKAIEWVEMVRNLLDPKAGSNARHSALTARLVSLTLRDPQQKQSKELLVDLLDVLEQPFKGEASEIEDLLIEVSSARRVAITAITAISIPMSEPPPDTDDSLSPEVRRMCETLVSLCPRLSLRYIGKKPDESASSKDLVRFEQRRKFITKPSVYAIDSALFLIKILLKQEASPWEHVDPLLQDCLTLLDRLQIASMEDENFNATQCYIKISNLYFMYFLDIRRNVDLNKDSPQPRVVLRRSIDCLKSRPLAERKAGLISMKLERMADLSKTMGRFDELFKALLMLRDETVENGVLCKVVEGAKRLSIREAWKYSDDASVLARTIQSLVKVYINHPEVSLEPWLFGNTWSDEQKGAVLEHELEILAGLTNPTSIAVELKSKVFENLLSIYDLNQYPVRRLRSMTIFQHSHNIKQDGSLNETLRALMTKSIDIEKSQDSGLAGYLRHWVAMAMSIVELQKDETSIQILNNCFVNWRNIRCEADNLVALQLRIENIPQLLLHLQSLANFMEMRGLETDKLAILRLIADYNELYCDVSGHNDIVSTYSALGLSWLQLGYSGKAGLALDKAQSFSLRSDLGAKTDLHIAYSQYMLALGNLEKCQFHLECAEGAFILERKEIEEDKTPLSLQEKTRLNCVVAKASLIRSMLAIEQGGSESALIHAKQSVRLLRRAWASTEAILRKKKLAAAPKEDAEKEADELSQVDISTNKIAHQPQPQDSPSGIGFWPLVGPLFHGLIHLSNLYAHHGQFQETLHYGEQAYDLIKAFNFDGQTAIALATLGSIWTKAGDLDKGNDYLMEAEQLYKTGIKGKSSVTVACQIGRLRGMLGDRKAEIACLEEANQTLKTLTDPTFLTTLELGNTSTQEIPDTLETGMQTLTISKRKVPVVRKTTTRKKMPAPRKPVVRSKTPTPLESSVGTECPQLDSLRANILWQLADALMNLKRKNEAQVFLDEASKFSNTQLDEVYQGLAEARCLLVRCMEQMVSDPVYSVLQDSTLSFPSVVGTLKGSKGHAEKPTLAPQSSPRKAQASKSGRGAKSPSPDSLFDKLHRAQEILVETYPVAFLVAPISVMHKITSLLNNVSILLSAAGPIKGKSQPGLASCSIDSARTLAFRRERKVILQETCIPELDDLRWPDCGSMSRRSSLGASLSFCDIPKFQKEYIDIIPRAWTALSISLSENRQELSITKLQAGHSPFVLRLPLGRNNSIDADEEVFGFEQGKCELLNIIDSAKANSQSGPSRTGREAKLAWWAEREELDSRLKDLLENIEKVWLGGFAGIFSQYTRKSDLLARFQKSFENILDKHLPSRRKSKRNSGPRVTLDSRILELFVGLGDASADNCDFSEQLTDLLYFVVDVLQFHGELNAYAEIDFDLIVIEIHDALCCYHGAAHSSSQNEEGKHTILILDKALHIFPWESLPCMEGLAVSRLPSLGCLRDRISKQLKTPNEGPEGHYIDRSNGAYILNPEGDLKTTQTTFQAPLEALPSWSGITNRAPSEEEIKYELQNKDVFLYFGHGSGGQFIRSKEIRKMEKCAVAILMGCSSGALADYGEFELGGQPVHYMHAGSAALVATLWDVTDRDIDRFAWKMLEGWGLLGREKERSGKGRGRGKKEKKEEKAKDVEGEGTLSLVEAVAKAKGACKLKYLNAAAVCVYGIPVYIRD</sequence>
<dbReference type="EMBL" id="AYSA01000116">
    <property type="protein sequence ID" value="ESZ96927.1"/>
    <property type="molecule type" value="Genomic_DNA"/>
</dbReference>
<name>W9CJI2_SCLBF</name>
<dbReference type="GO" id="GO:0005737">
    <property type="term" value="C:cytoplasm"/>
    <property type="evidence" value="ECO:0007669"/>
    <property type="project" value="TreeGrafter"/>
</dbReference>
<evidence type="ECO:0000313" key="8">
    <source>
        <dbReference type="Proteomes" id="UP000019487"/>
    </source>
</evidence>
<feature type="domain" description="Peptidase C50" evidence="6">
    <location>
        <begin position="1923"/>
        <end position="2018"/>
    </location>
</feature>
<dbReference type="GO" id="GO:0005634">
    <property type="term" value="C:nucleus"/>
    <property type="evidence" value="ECO:0007669"/>
    <property type="project" value="InterPro"/>
</dbReference>
<dbReference type="Gene3D" id="1.25.40.10">
    <property type="entry name" value="Tetratricopeptide repeat domain"/>
    <property type="match status" value="1"/>
</dbReference>
<dbReference type="EC" id="3.4.22.49" evidence="2"/>
<dbReference type="STRING" id="1432307.W9CJI2"/>
<reference evidence="7 8" key="1">
    <citation type="journal article" date="2014" name="Genome Announc.">
        <title>Draft genome sequence of Sclerotinia borealis, a psychrophilic plant pathogenic fungus.</title>
        <authorList>
            <person name="Mardanov A.V."/>
            <person name="Beletsky A.V."/>
            <person name="Kadnikov V.V."/>
            <person name="Ignatov A.N."/>
            <person name="Ravin N.V."/>
        </authorList>
    </citation>
    <scope>NUCLEOTIDE SEQUENCE [LARGE SCALE GENOMIC DNA]</scope>
    <source>
        <strain evidence="8">F-4157</strain>
    </source>
</reference>
<feature type="region of interest" description="Disordered" evidence="5">
    <location>
        <begin position="1476"/>
        <end position="1511"/>
    </location>
</feature>
<evidence type="ECO:0000256" key="5">
    <source>
        <dbReference type="SAM" id="MobiDB-lite"/>
    </source>
</evidence>
<dbReference type="GO" id="GO:0004197">
    <property type="term" value="F:cysteine-type endopeptidase activity"/>
    <property type="evidence" value="ECO:0007669"/>
    <property type="project" value="InterPro"/>
</dbReference>
<dbReference type="PANTHER" id="PTHR12792">
    <property type="entry name" value="EXTRA SPINDLE POLES 1-RELATED"/>
    <property type="match status" value="1"/>
</dbReference>
<feature type="region of interest" description="Disordered" evidence="5">
    <location>
        <begin position="2065"/>
        <end position="2086"/>
    </location>
</feature>
<evidence type="ECO:0000256" key="1">
    <source>
        <dbReference type="ARBA" id="ARBA00000451"/>
    </source>
</evidence>
<accession>W9CJI2</accession>
<comment type="catalytic activity">
    <reaction evidence="1">
        <text>All bonds known to be hydrolyzed by this endopeptidase have arginine in P1 and an acidic residue in P4. P6 is often occupied by an acidic residue or by a hydroxy-amino-acid residue, the phosphorylation of which enhances cleavage.</text>
        <dbReference type="EC" id="3.4.22.49"/>
    </reaction>
</comment>
<dbReference type="InterPro" id="IPR030397">
    <property type="entry name" value="SEPARIN_core_dom"/>
</dbReference>
<evidence type="ECO:0000313" key="7">
    <source>
        <dbReference type="EMBL" id="ESZ96927.1"/>
    </source>
</evidence>
<feature type="compositionally biased region" description="Basic residues" evidence="5">
    <location>
        <begin position="1354"/>
        <end position="1372"/>
    </location>
</feature>
<dbReference type="GO" id="GO:0006508">
    <property type="term" value="P:proteolysis"/>
    <property type="evidence" value="ECO:0007669"/>
    <property type="project" value="InterPro"/>
</dbReference>
<keyword evidence="4" id="KW-0159">Chromosome partition</keyword>
<gene>
    <name evidence="7" type="ORF">SBOR_2721</name>
</gene>
<evidence type="ECO:0000259" key="6">
    <source>
        <dbReference type="PROSITE" id="PS51700"/>
    </source>
</evidence>
<dbReference type="HOGENOM" id="CLU_000454_0_0_1"/>
<comment type="caution">
    <text evidence="7">The sequence shown here is derived from an EMBL/GenBank/DDBJ whole genome shotgun (WGS) entry which is preliminary data.</text>
</comment>
<feature type="compositionally biased region" description="Polar residues" evidence="5">
    <location>
        <begin position="1487"/>
        <end position="1499"/>
    </location>
</feature>
<dbReference type="InterPro" id="IPR011990">
    <property type="entry name" value="TPR-like_helical_dom_sf"/>
</dbReference>
<dbReference type="InterPro" id="IPR005314">
    <property type="entry name" value="Peptidase_C50"/>
</dbReference>
<dbReference type="OrthoDB" id="10255632at2759"/>
<feature type="region of interest" description="Disordered" evidence="5">
    <location>
        <begin position="1354"/>
        <end position="1386"/>
    </location>
</feature>
<feature type="compositionally biased region" description="Polar residues" evidence="5">
    <location>
        <begin position="1375"/>
        <end position="1385"/>
    </location>
</feature>